<dbReference type="EnsemblMetazoa" id="ASIC012216-RA">
    <property type="protein sequence ID" value="ASIC012216-PA"/>
    <property type="gene ID" value="ASIC012216"/>
</dbReference>
<sequence length="60" mass="6790">MTILNHAGEKQKIPDKSQPEMIELGVVSTRYQTLKISECRQTFGAWRQLRLGGSAKSSRK</sequence>
<reference evidence="1 3" key="1">
    <citation type="journal article" date="2014" name="BMC Genomics">
        <title>Genome sequence of Anopheles sinensis provides insight into genetics basis of mosquito competence for malaria parasites.</title>
        <authorList>
            <person name="Zhou D."/>
            <person name="Zhang D."/>
            <person name="Ding G."/>
            <person name="Shi L."/>
            <person name="Hou Q."/>
            <person name="Ye Y."/>
            <person name="Xu Y."/>
            <person name="Zhou H."/>
            <person name="Xiong C."/>
            <person name="Li S."/>
            <person name="Yu J."/>
            <person name="Hong S."/>
            <person name="Yu X."/>
            <person name="Zou P."/>
            <person name="Chen C."/>
            <person name="Chang X."/>
            <person name="Wang W."/>
            <person name="Lv Y."/>
            <person name="Sun Y."/>
            <person name="Ma L."/>
            <person name="Shen B."/>
            <person name="Zhu C."/>
        </authorList>
    </citation>
    <scope>NUCLEOTIDE SEQUENCE [LARGE SCALE GENOMIC DNA]</scope>
</reference>
<evidence type="ECO:0000313" key="1">
    <source>
        <dbReference type="EMBL" id="KFB44327.1"/>
    </source>
</evidence>
<dbReference type="EMBL" id="ATLV01019545">
    <property type="status" value="NOT_ANNOTATED_CDS"/>
    <property type="molecule type" value="Genomic_DNA"/>
</dbReference>
<organism evidence="1">
    <name type="scientific">Anopheles sinensis</name>
    <name type="common">Mosquito</name>
    <dbReference type="NCBI Taxonomy" id="74873"/>
    <lineage>
        <taxon>Eukaryota</taxon>
        <taxon>Metazoa</taxon>
        <taxon>Ecdysozoa</taxon>
        <taxon>Arthropoda</taxon>
        <taxon>Hexapoda</taxon>
        <taxon>Insecta</taxon>
        <taxon>Pterygota</taxon>
        <taxon>Neoptera</taxon>
        <taxon>Endopterygota</taxon>
        <taxon>Diptera</taxon>
        <taxon>Nematocera</taxon>
        <taxon>Culicoidea</taxon>
        <taxon>Culicidae</taxon>
        <taxon>Anophelinae</taxon>
        <taxon>Anopheles</taxon>
    </lineage>
</organism>
<dbReference type="EMBL" id="KE525275">
    <property type="protein sequence ID" value="KFB44327.1"/>
    <property type="molecule type" value="Genomic_DNA"/>
</dbReference>
<evidence type="ECO:0000313" key="2">
    <source>
        <dbReference type="EnsemblMetazoa" id="ASIC012216-PA"/>
    </source>
</evidence>
<dbReference type="Proteomes" id="UP000030765">
    <property type="component" value="Unassembled WGS sequence"/>
</dbReference>
<evidence type="ECO:0000313" key="3">
    <source>
        <dbReference type="Proteomes" id="UP000030765"/>
    </source>
</evidence>
<dbReference type="AlphaFoldDB" id="A0A084W283"/>
<protein>
    <submittedName>
        <fullName evidence="1 2">Uncharacterized protein</fullName>
    </submittedName>
</protein>
<proteinExistence type="predicted"/>
<keyword evidence="3" id="KW-1185">Reference proteome</keyword>
<reference evidence="2" key="2">
    <citation type="submission" date="2020-05" db="UniProtKB">
        <authorList>
            <consortium name="EnsemblMetazoa"/>
        </authorList>
    </citation>
    <scope>IDENTIFICATION</scope>
</reference>
<accession>A0A084W283</accession>
<name>A0A084W283_ANOSI</name>
<gene>
    <name evidence="1" type="ORF">ZHAS_00012216</name>
</gene>
<dbReference type="VEuPathDB" id="VectorBase:ASIC012216"/>